<dbReference type="AlphaFoldDB" id="A0A7J0BMR1"/>
<evidence type="ECO:0000313" key="2">
    <source>
        <dbReference type="EMBL" id="GFM34415.1"/>
    </source>
</evidence>
<dbReference type="InterPro" id="IPR007419">
    <property type="entry name" value="BFD-like_2Fe2S-bd_dom"/>
</dbReference>
<comment type="caution">
    <text evidence="2">The sequence shown here is derived from an EMBL/GenBank/DDBJ whole genome shotgun (WGS) entry which is preliminary data.</text>
</comment>
<protein>
    <recommendedName>
        <fullName evidence="1">BFD-like [2Fe-2S]-binding domain-containing protein</fullName>
    </recommendedName>
</protein>
<name>A0A7J0BMR1_9BACT</name>
<dbReference type="InterPro" id="IPR041854">
    <property type="entry name" value="BFD-like_2Fe2S-bd_dom_sf"/>
</dbReference>
<dbReference type="RefSeq" id="WP_174406009.1">
    <property type="nucleotide sequence ID" value="NZ_BLVO01000013.1"/>
</dbReference>
<accession>A0A7J0BMR1</accession>
<sequence length="81" mass="8979">MDTCTEDILQAEDDATVCYCNQVTKKEVIALIRQGNSDLAVLKRLMGADGSRCPELSPRGRCCTPEIVRLLRHEKGMLPMA</sequence>
<dbReference type="Proteomes" id="UP000503840">
    <property type="component" value="Unassembled WGS sequence"/>
</dbReference>
<proteinExistence type="predicted"/>
<dbReference type="Pfam" id="PF04324">
    <property type="entry name" value="Fer2_BFD"/>
    <property type="match status" value="1"/>
</dbReference>
<dbReference type="EMBL" id="BLVO01000013">
    <property type="protein sequence ID" value="GFM34415.1"/>
    <property type="molecule type" value="Genomic_DNA"/>
</dbReference>
<organism evidence="2 3">
    <name type="scientific">Desulfovibrio subterraneus</name>
    <dbReference type="NCBI Taxonomy" id="2718620"/>
    <lineage>
        <taxon>Bacteria</taxon>
        <taxon>Pseudomonadati</taxon>
        <taxon>Thermodesulfobacteriota</taxon>
        <taxon>Desulfovibrionia</taxon>
        <taxon>Desulfovibrionales</taxon>
        <taxon>Desulfovibrionaceae</taxon>
        <taxon>Desulfovibrio</taxon>
    </lineage>
</organism>
<dbReference type="Gene3D" id="1.10.10.1100">
    <property type="entry name" value="BFD-like [2Fe-2S]-binding domain"/>
    <property type="match status" value="1"/>
</dbReference>
<feature type="domain" description="BFD-like [2Fe-2S]-binding" evidence="1">
    <location>
        <begin position="16"/>
        <end position="72"/>
    </location>
</feature>
<evidence type="ECO:0000259" key="1">
    <source>
        <dbReference type="Pfam" id="PF04324"/>
    </source>
</evidence>
<evidence type="ECO:0000313" key="3">
    <source>
        <dbReference type="Proteomes" id="UP000503840"/>
    </source>
</evidence>
<reference evidence="2 3" key="1">
    <citation type="submission" date="2020-05" db="EMBL/GenBank/DDBJ databases">
        <title>Draft genome sequence of Desulfovibrio sp. strain HN2T.</title>
        <authorList>
            <person name="Ueno A."/>
            <person name="Tamazawa S."/>
            <person name="Tamamura S."/>
            <person name="Murakami T."/>
            <person name="Kiyama T."/>
            <person name="Inomata H."/>
            <person name="Amano Y."/>
            <person name="Miyakawa K."/>
            <person name="Tamaki H."/>
            <person name="Naganuma T."/>
            <person name="Kaneko K."/>
        </authorList>
    </citation>
    <scope>NUCLEOTIDE SEQUENCE [LARGE SCALE GENOMIC DNA]</scope>
    <source>
        <strain evidence="2 3">HN2</strain>
    </source>
</reference>
<keyword evidence="3" id="KW-1185">Reference proteome</keyword>
<gene>
    <name evidence="2" type="ORF">DSM101010T_27800</name>
</gene>